<evidence type="ECO:0000313" key="2">
    <source>
        <dbReference type="Proteomes" id="UP000030341"/>
    </source>
</evidence>
<dbReference type="Gene3D" id="3.10.450.50">
    <property type="match status" value="1"/>
</dbReference>
<dbReference type="SUPFAM" id="SSF54427">
    <property type="entry name" value="NTF2-like"/>
    <property type="match status" value="1"/>
</dbReference>
<reference evidence="1 2" key="1">
    <citation type="submission" date="2014-11" db="EMBL/GenBank/DDBJ databases">
        <title>Complete Genome Sequence of Pseudoalteromonas sp. Strain OCN003 Isolated from Kaneohe Bay, Oahu, Hawaii.</title>
        <authorList>
            <person name="Beurmann S."/>
            <person name="Videau P."/>
            <person name="Ushijima B."/>
            <person name="Smith A.M."/>
            <person name="Aeby G.S."/>
            <person name="Callahan S.M."/>
            <person name="Belcaid M."/>
        </authorList>
    </citation>
    <scope>NUCLEOTIDE SEQUENCE [LARGE SCALE GENOMIC DNA]</scope>
    <source>
        <strain evidence="1 2">OCN003</strain>
    </source>
</reference>
<accession>A0A0A7EK43</accession>
<dbReference type="EMBL" id="CP009889">
    <property type="protein sequence ID" value="AIY67035.1"/>
    <property type="molecule type" value="Genomic_DNA"/>
</dbReference>
<organism evidence="1 2">
    <name type="scientific">Pseudoalteromonas piratica</name>
    <dbReference type="NCBI Taxonomy" id="1348114"/>
    <lineage>
        <taxon>Bacteria</taxon>
        <taxon>Pseudomonadati</taxon>
        <taxon>Pseudomonadota</taxon>
        <taxon>Gammaproteobacteria</taxon>
        <taxon>Alteromonadales</taxon>
        <taxon>Pseudoalteromonadaceae</taxon>
        <taxon>Pseudoalteromonas</taxon>
    </lineage>
</organism>
<dbReference type="InterPro" id="IPR032710">
    <property type="entry name" value="NTF2-like_dom_sf"/>
</dbReference>
<proteinExistence type="predicted"/>
<keyword evidence="2" id="KW-1185">Reference proteome</keyword>
<protein>
    <recommendedName>
        <fullName evidence="3">SnoaL-like domain-containing protein</fullName>
    </recommendedName>
</protein>
<name>A0A0A7EK43_9GAMM</name>
<evidence type="ECO:0000313" key="1">
    <source>
        <dbReference type="EMBL" id="AIY67035.1"/>
    </source>
</evidence>
<dbReference type="RefSeq" id="WP_040135759.1">
    <property type="nucleotide sequence ID" value="NZ_CP009889.1"/>
</dbReference>
<dbReference type="OrthoDB" id="6295786at2"/>
<gene>
    <name evidence="1" type="ORF">OM33_18340</name>
</gene>
<dbReference type="KEGG" id="pseo:OM33_18340"/>
<dbReference type="eggNOG" id="COG3631">
    <property type="taxonomic scope" value="Bacteria"/>
</dbReference>
<sequence>MSENLVSFIRFNDTLQSESDINRLSALTTDDFQYYQPSFNIHLSKEQWLMALKERLSVNQTRSVKTDIVQTEFALNVAFVRQSSRWEQQINGKWYARSSDNLTTLFEFSNGKISAVREYW</sequence>
<evidence type="ECO:0008006" key="3">
    <source>
        <dbReference type="Google" id="ProtNLM"/>
    </source>
</evidence>
<dbReference type="HOGENOM" id="CLU_2047724_0_0_6"/>
<dbReference type="Proteomes" id="UP000030341">
    <property type="component" value="Chromosome 2"/>
</dbReference>
<dbReference type="AlphaFoldDB" id="A0A0A7EK43"/>